<proteinExistence type="predicted"/>
<organism evidence="1">
    <name type="scientific">bioreactor metagenome</name>
    <dbReference type="NCBI Taxonomy" id="1076179"/>
    <lineage>
        <taxon>unclassified sequences</taxon>
        <taxon>metagenomes</taxon>
        <taxon>ecological metagenomes</taxon>
    </lineage>
</organism>
<evidence type="ECO:0000313" key="1">
    <source>
        <dbReference type="EMBL" id="MPM44316.1"/>
    </source>
</evidence>
<dbReference type="EMBL" id="VSSQ01010428">
    <property type="protein sequence ID" value="MPM44316.1"/>
    <property type="molecule type" value="Genomic_DNA"/>
</dbReference>
<comment type="caution">
    <text evidence="1">The sequence shown here is derived from an EMBL/GenBank/DDBJ whole genome shotgun (WGS) entry which is preliminary data.</text>
</comment>
<gene>
    <name evidence="1" type="ORF">SDC9_90994</name>
</gene>
<protein>
    <submittedName>
        <fullName evidence="1">Uncharacterized protein</fullName>
    </submittedName>
</protein>
<name>A0A644ZUB4_9ZZZZ</name>
<accession>A0A644ZUB4</accession>
<sequence>MRDYEHRRIDKIILMKQNNLELIERNYKWGLIVSEYEKLFVQALTSKY</sequence>
<reference evidence="1" key="1">
    <citation type="submission" date="2019-08" db="EMBL/GenBank/DDBJ databases">
        <authorList>
            <person name="Kucharzyk K."/>
            <person name="Murdoch R.W."/>
            <person name="Higgins S."/>
            <person name="Loffler F."/>
        </authorList>
    </citation>
    <scope>NUCLEOTIDE SEQUENCE</scope>
</reference>
<dbReference type="AlphaFoldDB" id="A0A644ZUB4"/>